<evidence type="ECO:0000313" key="7">
    <source>
        <dbReference type="EMBL" id="KOB62296.1"/>
    </source>
</evidence>
<dbReference type="EMBL" id="CH672059">
    <property type="protein sequence ID" value="KOB62296.1"/>
    <property type="molecule type" value="Genomic_DNA"/>
</dbReference>
<proteinExistence type="predicted"/>
<feature type="domain" description="Pru" evidence="6">
    <location>
        <begin position="2"/>
        <end position="115"/>
    </location>
</feature>
<reference evidence="8" key="2">
    <citation type="submission" date="2006-03" db="EMBL/GenBank/DDBJ databases">
        <title>The genome sequence of the Plasmodium falciparum HB3.</title>
        <authorList>
            <consortium name="The Broad Institute Genome Sequencing Platform"/>
            <person name="Birren B."/>
            <person name="Lander E."/>
            <person name="Galagan J."/>
            <person name="Nusbaum C."/>
            <person name="Devon K."/>
            <person name="Henn M."/>
            <person name="Jaffe D."/>
            <person name="Butler J."/>
            <person name="Alvarez P."/>
            <person name="Gnerre S."/>
            <person name="Grabherr M."/>
            <person name="Kleber M."/>
            <person name="Mauceli E."/>
            <person name="Brockman W."/>
            <person name="MacCallum I.A."/>
            <person name="Rounsley S."/>
            <person name="Young S."/>
            <person name="LaButti K."/>
            <person name="Pushparaj V."/>
            <person name="DeCaprio D."/>
            <person name="Crawford M."/>
            <person name="Koehrsen M."/>
            <person name="Engels R."/>
            <person name="Montgomery P."/>
            <person name="Pearson M."/>
            <person name="Howarth C."/>
            <person name="Larson L."/>
            <person name="Luoma S."/>
            <person name="White J."/>
            <person name="Kodira C."/>
            <person name="Zeng Q."/>
            <person name="Oleary S."/>
            <person name="Yandava C."/>
            <person name="Alvarado L."/>
            <person name="Wirth D."/>
            <person name="Volkman S."/>
            <person name="Hartl D."/>
        </authorList>
    </citation>
    <scope>NUCLEOTIDE SEQUENCE [LARGE SCALE GENOMIC DNA]</scope>
</reference>
<dbReference type="PROSITE" id="PS51917">
    <property type="entry name" value="PRU"/>
    <property type="match status" value="1"/>
</dbReference>
<evidence type="ECO:0000256" key="4">
    <source>
        <dbReference type="ARBA" id="ARBA00022942"/>
    </source>
</evidence>
<dbReference type="InterPro" id="IPR006773">
    <property type="entry name" value="Rpn13/ADRM1"/>
</dbReference>
<comment type="subcellular location">
    <subcellularLocation>
        <location evidence="2">Cytoplasm</location>
    </subcellularLocation>
    <subcellularLocation>
        <location evidence="1">Nucleus</location>
    </subcellularLocation>
</comment>
<accession>A0A0L7KGV5</accession>
<evidence type="ECO:0000313" key="8">
    <source>
        <dbReference type="Proteomes" id="UP000054289"/>
    </source>
</evidence>
<keyword evidence="3" id="KW-0963">Cytoplasm</keyword>
<dbReference type="InterPro" id="IPR044868">
    <property type="entry name" value="Rpn13/ADRM1_Pru"/>
</dbReference>
<dbReference type="PANTHER" id="PTHR12225:SF0">
    <property type="entry name" value="PROTEASOMAL UBIQUITIN RECEPTOR ADRM1"/>
    <property type="match status" value="1"/>
</dbReference>
<dbReference type="Gene3D" id="2.30.29.70">
    <property type="entry name" value="Proteasomal ubiquitin receptor Rpn13/ADRM1"/>
    <property type="match status" value="1"/>
</dbReference>
<dbReference type="GO" id="GO:0008541">
    <property type="term" value="C:proteasome regulatory particle, lid subcomplex"/>
    <property type="evidence" value="ECO:0007669"/>
    <property type="project" value="TreeGrafter"/>
</dbReference>
<evidence type="ECO:0000256" key="1">
    <source>
        <dbReference type="ARBA" id="ARBA00004123"/>
    </source>
</evidence>
<gene>
    <name evidence="7" type="ORF">PFHG_04025</name>
</gene>
<evidence type="ECO:0000256" key="3">
    <source>
        <dbReference type="ARBA" id="ARBA00022490"/>
    </source>
</evidence>
<dbReference type="GO" id="GO:0070628">
    <property type="term" value="F:proteasome binding"/>
    <property type="evidence" value="ECO:0007669"/>
    <property type="project" value="TreeGrafter"/>
</dbReference>
<sequence length="227" mass="26217">MDSAKIHLQINAGKCIYDGKMVKPDKRKGKLVLFKIYDNLYNFQWINRENNEIEDNLILTKSISLERVEQCKTGRIFVKQFNSIITNELANIDAGSKPSNTNDYLSELSGLIISQTRNMNKDNTKKDIYFKDIFKGEYFSKLLEIPEALEELKIHMPEGYKTKEDIIDVINSRALNPNLKALDMSLPTHLNFVLISLNLPPHEGEVNDPMEYIVDALEKKYTKEENN</sequence>
<dbReference type="OrthoDB" id="7777654at2759"/>
<keyword evidence="4" id="KW-0647">Proteasome</keyword>
<dbReference type="PANTHER" id="PTHR12225">
    <property type="entry name" value="ADHESION REGULATING MOLECULE 1 110 KDA CELL MEMBRANE GLYCOPROTEIN"/>
    <property type="match status" value="1"/>
</dbReference>
<reference evidence="7 8" key="1">
    <citation type="submission" date="2006-03" db="EMBL/GenBank/DDBJ databases">
        <title>Annotation of Plasmodium falciparum HB3.</title>
        <authorList>
            <consortium name="The Broad Institute Genome Sequencing Platform"/>
            <person name="Volkman S.K."/>
            <person name="Neafsey D.E."/>
            <person name="Dash A.P."/>
            <person name="Chitnis C.E."/>
            <person name="Hartl D.L."/>
            <person name="Young S.K."/>
            <person name="Zeng Q."/>
            <person name="Koehrsen M."/>
            <person name="Alvarado L."/>
            <person name="Berlin A."/>
            <person name="Borenstein D."/>
            <person name="Chapman S.B."/>
            <person name="Chen Z."/>
            <person name="Engels R."/>
            <person name="Freedman E."/>
            <person name="Gellesch M."/>
            <person name="Goldberg J."/>
            <person name="Griggs A."/>
            <person name="Gujja S."/>
            <person name="Heilman E.R."/>
            <person name="Heiman D.I."/>
            <person name="Howarth C."/>
            <person name="Jen D."/>
            <person name="Larson L."/>
            <person name="Mehta T."/>
            <person name="Neiman D."/>
            <person name="Park D."/>
            <person name="Pearson M."/>
            <person name="Roberts A."/>
            <person name="Saif S."/>
            <person name="Shea T."/>
            <person name="Shenoy N."/>
            <person name="Sisk P."/>
            <person name="Stolte C."/>
            <person name="Sykes S."/>
            <person name="Walk T."/>
            <person name="White J."/>
            <person name="Yandava C."/>
            <person name="Haas B."/>
            <person name="Henn M.R."/>
            <person name="Nusbaum C."/>
            <person name="Birren B."/>
        </authorList>
    </citation>
    <scope>NUCLEOTIDE SEQUENCE [LARGE SCALE GENOMIC DNA]</scope>
    <source>
        <strain evidence="7">HB3</strain>
    </source>
</reference>
<evidence type="ECO:0000256" key="5">
    <source>
        <dbReference type="ARBA" id="ARBA00023242"/>
    </source>
</evidence>
<dbReference type="GO" id="GO:0005634">
    <property type="term" value="C:nucleus"/>
    <property type="evidence" value="ECO:0007669"/>
    <property type="project" value="UniProtKB-SubCell"/>
</dbReference>
<dbReference type="AlphaFoldDB" id="A0A0L7KGV5"/>
<protein>
    <recommendedName>
        <fullName evidence="6">Pru domain-containing protein</fullName>
    </recommendedName>
</protein>
<organism evidence="7 8">
    <name type="scientific">Plasmodium falciparum (isolate HB3)</name>
    <dbReference type="NCBI Taxonomy" id="137071"/>
    <lineage>
        <taxon>Eukaryota</taxon>
        <taxon>Sar</taxon>
        <taxon>Alveolata</taxon>
        <taxon>Apicomplexa</taxon>
        <taxon>Aconoidasida</taxon>
        <taxon>Haemosporida</taxon>
        <taxon>Plasmodiidae</taxon>
        <taxon>Plasmodium</taxon>
        <taxon>Plasmodium (Laverania)</taxon>
    </lineage>
</organism>
<dbReference type="KEGG" id="pfh:PFHG_04025"/>
<dbReference type="OMA" id="WMQDYDD"/>
<evidence type="ECO:0000259" key="6">
    <source>
        <dbReference type="PROSITE" id="PS51917"/>
    </source>
</evidence>
<name>A0A0L7KGV5_PLAFX</name>
<dbReference type="Gene3D" id="1.10.2020.20">
    <property type="match status" value="1"/>
</dbReference>
<evidence type="ECO:0000256" key="2">
    <source>
        <dbReference type="ARBA" id="ARBA00004496"/>
    </source>
</evidence>
<dbReference type="GO" id="GO:0005737">
    <property type="term" value="C:cytoplasm"/>
    <property type="evidence" value="ECO:0007669"/>
    <property type="project" value="UniProtKB-SubCell"/>
</dbReference>
<dbReference type="Proteomes" id="UP000054289">
    <property type="component" value="Unassembled WGS sequence"/>
</dbReference>
<dbReference type="GO" id="GO:0061133">
    <property type="term" value="F:endopeptidase activator activity"/>
    <property type="evidence" value="ECO:0007669"/>
    <property type="project" value="TreeGrafter"/>
</dbReference>
<dbReference type="InterPro" id="IPR038633">
    <property type="entry name" value="Rpn13/ADRM1_Pru_sf"/>
</dbReference>
<dbReference type="Pfam" id="PF04683">
    <property type="entry name" value="Rpn13_ADRM1_Pru"/>
    <property type="match status" value="1"/>
</dbReference>
<dbReference type="InterPro" id="IPR038108">
    <property type="entry name" value="RPN13_DEUBAD_sf"/>
</dbReference>
<keyword evidence="5" id="KW-0539">Nucleus</keyword>